<dbReference type="RefSeq" id="WP_264942772.1">
    <property type="nucleotide sequence ID" value="NZ_JAPDRA010000001.1"/>
</dbReference>
<feature type="signal peptide" evidence="2">
    <location>
        <begin position="1"/>
        <end position="25"/>
    </location>
</feature>
<keyword evidence="2" id="KW-0732">Signal</keyword>
<reference evidence="4" key="1">
    <citation type="journal article" date="2019" name="Int. J. Syst. Evol. Microbiol.">
        <title>The Global Catalogue of Microorganisms (GCM) 10K type strain sequencing project: providing services to taxonomists for standard genome sequencing and annotation.</title>
        <authorList>
            <consortium name="The Broad Institute Genomics Platform"/>
            <consortium name="The Broad Institute Genome Sequencing Center for Infectious Disease"/>
            <person name="Wu L."/>
            <person name="Ma J."/>
        </authorList>
    </citation>
    <scope>NUCLEOTIDE SEQUENCE [LARGE SCALE GENOMIC DNA]</scope>
    <source>
        <strain evidence="4">CCUG 62982</strain>
    </source>
</reference>
<dbReference type="EMBL" id="JBHTJG010000001">
    <property type="protein sequence ID" value="MFD0944953.1"/>
    <property type="molecule type" value="Genomic_DNA"/>
</dbReference>
<sequence>MTPLRQLSRAVAMLGIAIAMLAALAPDAGAARGDRLRSAFAAATSDQSLSFSGRQFELRRAQPGLRLDDGPDGPDGHPIPPGTTNLPAAPHAKAAAPASIAEAAPPARRRHSPCRARAPPQA</sequence>
<organism evidence="3 4">
    <name type="scientific">Sphingomonas canadensis</name>
    <dbReference type="NCBI Taxonomy" id="1219257"/>
    <lineage>
        <taxon>Bacteria</taxon>
        <taxon>Pseudomonadati</taxon>
        <taxon>Pseudomonadota</taxon>
        <taxon>Alphaproteobacteria</taxon>
        <taxon>Sphingomonadales</taxon>
        <taxon>Sphingomonadaceae</taxon>
        <taxon>Sphingomonas</taxon>
    </lineage>
</organism>
<evidence type="ECO:0000256" key="2">
    <source>
        <dbReference type="SAM" id="SignalP"/>
    </source>
</evidence>
<feature type="chain" id="PRO_5045850891" evidence="2">
    <location>
        <begin position="26"/>
        <end position="122"/>
    </location>
</feature>
<evidence type="ECO:0000313" key="4">
    <source>
        <dbReference type="Proteomes" id="UP001596977"/>
    </source>
</evidence>
<keyword evidence="4" id="KW-1185">Reference proteome</keyword>
<evidence type="ECO:0000313" key="3">
    <source>
        <dbReference type="EMBL" id="MFD0944953.1"/>
    </source>
</evidence>
<proteinExistence type="predicted"/>
<evidence type="ECO:0000256" key="1">
    <source>
        <dbReference type="SAM" id="MobiDB-lite"/>
    </source>
</evidence>
<feature type="compositionally biased region" description="Low complexity" evidence="1">
    <location>
        <begin position="87"/>
        <end position="106"/>
    </location>
</feature>
<accession>A0ABW3H0J5</accession>
<gene>
    <name evidence="3" type="ORF">ACFQ1E_01225</name>
</gene>
<comment type="caution">
    <text evidence="3">The sequence shown here is derived from an EMBL/GenBank/DDBJ whole genome shotgun (WGS) entry which is preliminary data.</text>
</comment>
<feature type="region of interest" description="Disordered" evidence="1">
    <location>
        <begin position="60"/>
        <end position="122"/>
    </location>
</feature>
<dbReference type="Proteomes" id="UP001596977">
    <property type="component" value="Unassembled WGS sequence"/>
</dbReference>
<protein>
    <submittedName>
        <fullName evidence="3">Uncharacterized protein</fullName>
    </submittedName>
</protein>
<name>A0ABW3H0J5_9SPHN</name>